<protein>
    <submittedName>
        <fullName evidence="2">Uncharacterized protein</fullName>
    </submittedName>
</protein>
<dbReference type="Proteomes" id="UP000266188">
    <property type="component" value="Unassembled WGS sequence"/>
</dbReference>
<dbReference type="STRING" id="2070753.A0A3A2ZBI8"/>
<gene>
    <name evidence="2" type="ORF">PHISCL_07385</name>
</gene>
<feature type="compositionally biased region" description="Polar residues" evidence="1">
    <location>
        <begin position="25"/>
        <end position="36"/>
    </location>
</feature>
<dbReference type="EMBL" id="MVGC01000322">
    <property type="protein sequence ID" value="RJE20276.1"/>
    <property type="molecule type" value="Genomic_DNA"/>
</dbReference>
<feature type="region of interest" description="Disordered" evidence="1">
    <location>
        <begin position="1"/>
        <end position="36"/>
    </location>
</feature>
<organism evidence="2 3">
    <name type="scientific">Aspergillus sclerotialis</name>
    <dbReference type="NCBI Taxonomy" id="2070753"/>
    <lineage>
        <taxon>Eukaryota</taxon>
        <taxon>Fungi</taxon>
        <taxon>Dikarya</taxon>
        <taxon>Ascomycota</taxon>
        <taxon>Pezizomycotina</taxon>
        <taxon>Eurotiomycetes</taxon>
        <taxon>Eurotiomycetidae</taxon>
        <taxon>Eurotiales</taxon>
        <taxon>Aspergillaceae</taxon>
        <taxon>Aspergillus</taxon>
        <taxon>Aspergillus subgen. Polypaecilum</taxon>
    </lineage>
</organism>
<dbReference type="OrthoDB" id="4156714at2759"/>
<dbReference type="AlphaFoldDB" id="A0A3A2ZBI8"/>
<sequence>MATTRAKRKVRENSSPATPRKKPTQEQSTMQESNGGSVKDRMYYRDLFMETDYLREIYSRQFMVNKGCMGWAGNVSFESIDEDHTIIRSLLRPWVVDFAASETDHEKSLLAEQKEHIIRSLKGSCVQEDWDVLKARLPQLVGKRMMEVFLEALMLKDIHTRFFENPGHELGKYHQERRTALLGDIVDGLIASKPICWLLKSLTEEEERERRNYLLAIYQKVAEISTHHAAARGCFDFHRLEGLEQTFQEASDMLRAHVYHFLPKGDTKLDGRRVLLVVHPAILRTYVNEAPCPEFICTKAHVIVEDPPKQEDTEVDNQGE</sequence>
<evidence type="ECO:0000313" key="2">
    <source>
        <dbReference type="EMBL" id="RJE20276.1"/>
    </source>
</evidence>
<comment type="caution">
    <text evidence="2">The sequence shown here is derived from an EMBL/GenBank/DDBJ whole genome shotgun (WGS) entry which is preliminary data.</text>
</comment>
<evidence type="ECO:0000313" key="3">
    <source>
        <dbReference type="Proteomes" id="UP000266188"/>
    </source>
</evidence>
<accession>A0A3A2ZBI8</accession>
<evidence type="ECO:0000256" key="1">
    <source>
        <dbReference type="SAM" id="MobiDB-lite"/>
    </source>
</evidence>
<proteinExistence type="predicted"/>
<reference evidence="3" key="1">
    <citation type="submission" date="2017-02" db="EMBL/GenBank/DDBJ databases">
        <authorList>
            <person name="Tafer H."/>
            <person name="Lopandic K."/>
        </authorList>
    </citation>
    <scope>NUCLEOTIDE SEQUENCE [LARGE SCALE GENOMIC DNA]</scope>
    <source>
        <strain evidence="3">CBS 366.77</strain>
    </source>
</reference>
<feature type="compositionally biased region" description="Basic residues" evidence="1">
    <location>
        <begin position="1"/>
        <end position="10"/>
    </location>
</feature>
<keyword evidence="3" id="KW-1185">Reference proteome</keyword>
<name>A0A3A2ZBI8_9EURO</name>